<sequence length="308" mass="35856">MKISRLQEVDIRKLWKHEQYDFSAWLAEDENIELLNEKLGLTLVDINTEAYVGAYRCDIVAVDETTGIKVIIENQLENSNHDHLGKIITYASGLDAKVIVWIVKEARDEHRSAIEWLNNNTVQDINFFLIELHAYQIGDSDYAPMFQIVEQPNDFIKESKSQKSTDTLNKSQSERLEFWTQFNDHVIARGKPFNIHKAGSAHWYDVSVGTSGVKISIALINKDSYISVELYIFDNKALFDKLFEERKEIENQLGFEMEWLRLEKSKASRILYKIKGLNFDDHSNYDALIEEAIDKAVKMREVFKKRLK</sequence>
<dbReference type="Proteomes" id="UP000184394">
    <property type="component" value="Unassembled WGS sequence"/>
</dbReference>
<evidence type="ECO:0000259" key="1">
    <source>
        <dbReference type="Pfam" id="PF14088"/>
    </source>
</evidence>
<dbReference type="RefSeq" id="WP_072952333.1">
    <property type="nucleotide sequence ID" value="NZ_FRCT01000020.1"/>
</dbReference>
<dbReference type="GO" id="GO:0003676">
    <property type="term" value="F:nucleic acid binding"/>
    <property type="evidence" value="ECO:0007669"/>
    <property type="project" value="InterPro"/>
</dbReference>
<proteinExistence type="predicted"/>
<reference evidence="2 3" key="1">
    <citation type="submission" date="2016-11" db="EMBL/GenBank/DDBJ databases">
        <authorList>
            <person name="Jaros S."/>
            <person name="Januszkiewicz K."/>
            <person name="Wedrychowicz H."/>
        </authorList>
    </citation>
    <scope>NUCLEOTIDE SEQUENCE [LARGE SCALE GENOMIC DNA]</scope>
    <source>
        <strain evidence="2 3">Y1</strain>
    </source>
</reference>
<dbReference type="EMBL" id="FRCT01000020">
    <property type="protein sequence ID" value="SHM87578.1"/>
    <property type="molecule type" value="Genomic_DNA"/>
</dbReference>
<dbReference type="Gene3D" id="3.40.1350.10">
    <property type="match status" value="1"/>
</dbReference>
<protein>
    <recommendedName>
        <fullName evidence="1">DUF4268 domain-containing protein</fullName>
    </recommendedName>
</protein>
<dbReference type="AlphaFoldDB" id="A0A1M7MA41"/>
<evidence type="ECO:0000313" key="3">
    <source>
        <dbReference type="Proteomes" id="UP000184394"/>
    </source>
</evidence>
<evidence type="ECO:0000313" key="2">
    <source>
        <dbReference type="EMBL" id="SHM87578.1"/>
    </source>
</evidence>
<gene>
    <name evidence="2" type="ORF">SAMN04487860_12025</name>
</gene>
<accession>A0A1M7MA41</accession>
<dbReference type="OrthoDB" id="570199at2"/>
<organism evidence="2 3">
    <name type="scientific">Ruminococcus flavefaciens</name>
    <dbReference type="NCBI Taxonomy" id="1265"/>
    <lineage>
        <taxon>Bacteria</taxon>
        <taxon>Bacillati</taxon>
        <taxon>Bacillota</taxon>
        <taxon>Clostridia</taxon>
        <taxon>Eubacteriales</taxon>
        <taxon>Oscillospiraceae</taxon>
        <taxon>Ruminococcus</taxon>
    </lineage>
</organism>
<feature type="domain" description="DUF4268" evidence="1">
    <location>
        <begin position="175"/>
        <end position="306"/>
    </location>
</feature>
<name>A0A1M7MA41_RUMFL</name>
<dbReference type="InterPro" id="IPR011856">
    <property type="entry name" value="tRNA_endonuc-like_dom_sf"/>
</dbReference>
<dbReference type="InterPro" id="IPR025364">
    <property type="entry name" value="DUF4268"/>
</dbReference>
<dbReference type="Pfam" id="PF14088">
    <property type="entry name" value="DUF4268"/>
    <property type="match status" value="1"/>
</dbReference>